<accession>A0A0E9QHH6</accession>
<name>A0A0E9QHH6_ANGAN</name>
<evidence type="ECO:0000313" key="1">
    <source>
        <dbReference type="EMBL" id="JAH15947.1"/>
    </source>
</evidence>
<reference evidence="1" key="1">
    <citation type="submission" date="2014-11" db="EMBL/GenBank/DDBJ databases">
        <authorList>
            <person name="Amaro Gonzalez C."/>
        </authorList>
    </citation>
    <scope>NUCLEOTIDE SEQUENCE</scope>
</reference>
<organism evidence="1">
    <name type="scientific">Anguilla anguilla</name>
    <name type="common">European freshwater eel</name>
    <name type="synonym">Muraena anguilla</name>
    <dbReference type="NCBI Taxonomy" id="7936"/>
    <lineage>
        <taxon>Eukaryota</taxon>
        <taxon>Metazoa</taxon>
        <taxon>Chordata</taxon>
        <taxon>Craniata</taxon>
        <taxon>Vertebrata</taxon>
        <taxon>Euteleostomi</taxon>
        <taxon>Actinopterygii</taxon>
        <taxon>Neopterygii</taxon>
        <taxon>Teleostei</taxon>
        <taxon>Anguilliformes</taxon>
        <taxon>Anguillidae</taxon>
        <taxon>Anguilla</taxon>
    </lineage>
</organism>
<sequence length="43" mass="4888">MRKRSEHFSQSSILGPPPCLSNWREAFVSLVLALTLPHTHPFV</sequence>
<dbReference type="EMBL" id="GBXM01092630">
    <property type="protein sequence ID" value="JAH15947.1"/>
    <property type="molecule type" value="Transcribed_RNA"/>
</dbReference>
<reference evidence="1" key="2">
    <citation type="journal article" date="2015" name="Fish Shellfish Immunol.">
        <title>Early steps in the European eel (Anguilla anguilla)-Vibrio vulnificus interaction in the gills: Role of the RtxA13 toxin.</title>
        <authorList>
            <person name="Callol A."/>
            <person name="Pajuelo D."/>
            <person name="Ebbesson L."/>
            <person name="Teles M."/>
            <person name="MacKenzie S."/>
            <person name="Amaro C."/>
        </authorList>
    </citation>
    <scope>NUCLEOTIDE SEQUENCE</scope>
</reference>
<protein>
    <submittedName>
        <fullName evidence="1">Uncharacterized protein</fullName>
    </submittedName>
</protein>
<proteinExistence type="predicted"/>
<dbReference type="AlphaFoldDB" id="A0A0E9QHH6"/>